<reference evidence="3 4" key="1">
    <citation type="submission" date="2020-01" db="EMBL/GenBank/DDBJ databases">
        <authorList>
            <person name="Gupta K D."/>
        </authorList>
    </citation>
    <scope>NUCLEOTIDE SEQUENCE [LARGE SCALE GENOMIC DNA]</scope>
</reference>
<dbReference type="CDD" id="cd14361">
    <property type="entry name" value="UBA_HYPK"/>
    <property type="match status" value="1"/>
</dbReference>
<keyword evidence="4" id="KW-1185">Reference proteome</keyword>
<dbReference type="InterPro" id="IPR038922">
    <property type="entry name" value="HYPK_UBA"/>
</dbReference>
<name>A0A8S0WJ52_CYCAE</name>
<dbReference type="OrthoDB" id="285219at2759"/>
<evidence type="ECO:0000259" key="2">
    <source>
        <dbReference type="Pfam" id="PF19026"/>
    </source>
</evidence>
<feature type="compositionally biased region" description="Polar residues" evidence="1">
    <location>
        <begin position="12"/>
        <end position="22"/>
    </location>
</feature>
<dbReference type="EMBL" id="CACVBS010000101">
    <property type="protein sequence ID" value="CAA7270970.1"/>
    <property type="molecule type" value="Genomic_DNA"/>
</dbReference>
<dbReference type="Proteomes" id="UP000467700">
    <property type="component" value="Unassembled WGS sequence"/>
</dbReference>
<dbReference type="Pfam" id="PF19026">
    <property type="entry name" value="UBA_HYPK"/>
    <property type="match status" value="1"/>
</dbReference>
<protein>
    <recommendedName>
        <fullName evidence="2">Nascent polypeptide-associated complex subunit alpha-like UBA domain-containing protein</fullName>
    </recommendedName>
</protein>
<evidence type="ECO:0000313" key="4">
    <source>
        <dbReference type="Proteomes" id="UP000467700"/>
    </source>
</evidence>
<feature type="domain" description="Nascent polypeptide-associated complex subunit alpha-like UBA" evidence="2">
    <location>
        <begin position="70"/>
        <end position="107"/>
    </location>
</feature>
<proteinExistence type="predicted"/>
<dbReference type="AlphaFoldDB" id="A0A8S0WJ52"/>
<sequence>MNQSLELLPPLSSATMSRSNGRSEPEVIVNYGDGFAYSKHKMEEAFRPGGFLEKPPAKPAAIKDPSAPVLKREDVDLIVREFEIPRANAEKVLSENGGDITKALRALAAAPSNKSSN</sequence>
<dbReference type="Gene3D" id="1.10.8.10">
    <property type="entry name" value="DNA helicase RuvA subunit, C-terminal domain"/>
    <property type="match status" value="1"/>
</dbReference>
<accession>A0A8S0WJ52</accession>
<evidence type="ECO:0000256" key="1">
    <source>
        <dbReference type="SAM" id="MobiDB-lite"/>
    </source>
</evidence>
<gene>
    <name evidence="3" type="ORF">AAE3_LOCUS13405</name>
</gene>
<feature type="region of interest" description="Disordered" evidence="1">
    <location>
        <begin position="1"/>
        <end position="24"/>
    </location>
</feature>
<comment type="caution">
    <text evidence="3">The sequence shown here is derived from an EMBL/GenBank/DDBJ whole genome shotgun (WGS) entry which is preliminary data.</text>
</comment>
<evidence type="ECO:0000313" key="3">
    <source>
        <dbReference type="EMBL" id="CAA7270970.1"/>
    </source>
</evidence>
<organism evidence="3 4">
    <name type="scientific">Cyclocybe aegerita</name>
    <name type="common">Black poplar mushroom</name>
    <name type="synonym">Agrocybe aegerita</name>
    <dbReference type="NCBI Taxonomy" id="1973307"/>
    <lineage>
        <taxon>Eukaryota</taxon>
        <taxon>Fungi</taxon>
        <taxon>Dikarya</taxon>
        <taxon>Basidiomycota</taxon>
        <taxon>Agaricomycotina</taxon>
        <taxon>Agaricomycetes</taxon>
        <taxon>Agaricomycetidae</taxon>
        <taxon>Agaricales</taxon>
        <taxon>Agaricineae</taxon>
        <taxon>Bolbitiaceae</taxon>
        <taxon>Cyclocybe</taxon>
    </lineage>
</organism>
<dbReference type="InterPro" id="IPR044034">
    <property type="entry name" value="NAC-like_UBA"/>
</dbReference>